<evidence type="ECO:0000313" key="2">
    <source>
        <dbReference type="EMBL" id="KAJ3176346.1"/>
    </source>
</evidence>
<dbReference type="InterPro" id="IPR011011">
    <property type="entry name" value="Znf_FYVE_PHD"/>
</dbReference>
<organism evidence="2 3">
    <name type="scientific">Geranomyces variabilis</name>
    <dbReference type="NCBI Taxonomy" id="109894"/>
    <lineage>
        <taxon>Eukaryota</taxon>
        <taxon>Fungi</taxon>
        <taxon>Fungi incertae sedis</taxon>
        <taxon>Chytridiomycota</taxon>
        <taxon>Chytridiomycota incertae sedis</taxon>
        <taxon>Chytridiomycetes</taxon>
        <taxon>Spizellomycetales</taxon>
        <taxon>Powellomycetaceae</taxon>
        <taxon>Geranomyces</taxon>
    </lineage>
</organism>
<proteinExistence type="predicted"/>
<sequence>MQDMKGTMILCKRDVSQLMMDKLLPCTSLMTICQGCNVGWYHLACVGLSNPPKGEWICSQCCFEPI</sequence>
<accession>A0AAD5TIS0</accession>
<dbReference type="InterPro" id="IPR013083">
    <property type="entry name" value="Znf_RING/FYVE/PHD"/>
</dbReference>
<dbReference type="Gene3D" id="3.30.40.10">
    <property type="entry name" value="Zinc/RING finger domain, C3HC4 (zinc finger)"/>
    <property type="match status" value="1"/>
</dbReference>
<dbReference type="AlphaFoldDB" id="A0AAD5TIS0"/>
<dbReference type="Pfam" id="PF23011">
    <property type="entry name" value="PHD-1st_NSD"/>
    <property type="match status" value="1"/>
</dbReference>
<gene>
    <name evidence="2" type="ORF">HDU87_005388</name>
</gene>
<name>A0AAD5TIS0_9FUNG</name>
<comment type="caution">
    <text evidence="2">The sequence shown here is derived from an EMBL/GenBank/DDBJ whole genome shotgun (WGS) entry which is preliminary data.</text>
</comment>
<keyword evidence="3" id="KW-1185">Reference proteome</keyword>
<dbReference type="Proteomes" id="UP001212152">
    <property type="component" value="Unassembled WGS sequence"/>
</dbReference>
<feature type="domain" description="Histone-lysine N-methyltransferase NSD-like PHD zinc finger 1" evidence="1">
    <location>
        <begin position="31"/>
        <end position="61"/>
    </location>
</feature>
<dbReference type="EMBL" id="JADGJQ010000042">
    <property type="protein sequence ID" value="KAJ3176346.1"/>
    <property type="molecule type" value="Genomic_DNA"/>
</dbReference>
<protein>
    <recommendedName>
        <fullName evidence="1">Histone-lysine N-methyltransferase NSD-like PHD zinc finger 1 domain-containing protein</fullName>
    </recommendedName>
</protein>
<evidence type="ECO:0000259" key="1">
    <source>
        <dbReference type="Pfam" id="PF23011"/>
    </source>
</evidence>
<evidence type="ECO:0000313" key="3">
    <source>
        <dbReference type="Proteomes" id="UP001212152"/>
    </source>
</evidence>
<dbReference type="InterPro" id="IPR059153">
    <property type="entry name" value="NSD_PHD-1st"/>
</dbReference>
<dbReference type="SUPFAM" id="SSF57903">
    <property type="entry name" value="FYVE/PHD zinc finger"/>
    <property type="match status" value="1"/>
</dbReference>
<reference evidence="2" key="1">
    <citation type="submission" date="2020-05" db="EMBL/GenBank/DDBJ databases">
        <title>Phylogenomic resolution of chytrid fungi.</title>
        <authorList>
            <person name="Stajich J.E."/>
            <person name="Amses K."/>
            <person name="Simmons R."/>
            <person name="Seto K."/>
            <person name="Myers J."/>
            <person name="Bonds A."/>
            <person name="Quandt C.A."/>
            <person name="Barry K."/>
            <person name="Liu P."/>
            <person name="Grigoriev I."/>
            <person name="Longcore J.E."/>
            <person name="James T.Y."/>
        </authorList>
    </citation>
    <scope>NUCLEOTIDE SEQUENCE</scope>
    <source>
        <strain evidence="2">JEL0379</strain>
    </source>
</reference>